<keyword evidence="2" id="KW-0732">Signal</keyword>
<reference evidence="3 4" key="1">
    <citation type="journal article" date="2013" name="BMC Genomics">
        <title>Reconstruction of the lipid metabolism for the microalga Monoraphidium neglectum from its genome sequence reveals characteristics suitable for biofuel production.</title>
        <authorList>
            <person name="Bogen C."/>
            <person name="Al-Dilaimi A."/>
            <person name="Albersmeier A."/>
            <person name="Wichmann J."/>
            <person name="Grundmann M."/>
            <person name="Rupp O."/>
            <person name="Lauersen K.J."/>
            <person name="Blifernez-Klassen O."/>
            <person name="Kalinowski J."/>
            <person name="Goesmann A."/>
            <person name="Mussgnug J.H."/>
            <person name="Kruse O."/>
        </authorList>
    </citation>
    <scope>NUCLEOTIDE SEQUENCE [LARGE SCALE GENOMIC DNA]</scope>
    <source>
        <strain evidence="3 4">SAG 48.87</strain>
    </source>
</reference>
<dbReference type="RefSeq" id="XP_013901641.1">
    <property type="nucleotide sequence ID" value="XM_014046187.1"/>
</dbReference>
<proteinExistence type="predicted"/>
<keyword evidence="4" id="KW-1185">Reference proteome</keyword>
<name>A0A0D2MQB5_9CHLO</name>
<evidence type="ECO:0000313" key="4">
    <source>
        <dbReference type="Proteomes" id="UP000054498"/>
    </source>
</evidence>
<evidence type="ECO:0000313" key="3">
    <source>
        <dbReference type="EMBL" id="KIZ02622.1"/>
    </source>
</evidence>
<feature type="signal peptide" evidence="2">
    <location>
        <begin position="1"/>
        <end position="22"/>
    </location>
</feature>
<evidence type="ECO:0000256" key="1">
    <source>
        <dbReference type="SAM" id="MobiDB-lite"/>
    </source>
</evidence>
<feature type="chain" id="PRO_5002247953" evidence="2">
    <location>
        <begin position="23"/>
        <end position="124"/>
    </location>
</feature>
<feature type="region of interest" description="Disordered" evidence="1">
    <location>
        <begin position="89"/>
        <end position="124"/>
    </location>
</feature>
<dbReference type="KEGG" id="mng:MNEG_5336"/>
<sequence>MVLFHWALACVLALLLLALGAALGPPLRASGLTAAGERRALVEQPVGGAARFVAADGVGFHGRGTGRVDSLDGRVLAVGARGRASRTLKGERGIATARSSTEAATRRHRIKGRSMLGRGRTGSS</sequence>
<dbReference type="EMBL" id="KK101007">
    <property type="protein sequence ID" value="KIZ02622.1"/>
    <property type="molecule type" value="Genomic_DNA"/>
</dbReference>
<protein>
    <submittedName>
        <fullName evidence="3">Uncharacterized protein</fullName>
    </submittedName>
</protein>
<dbReference type="AlphaFoldDB" id="A0A0D2MQB5"/>
<accession>A0A0D2MQB5</accession>
<organism evidence="3 4">
    <name type="scientific">Monoraphidium neglectum</name>
    <dbReference type="NCBI Taxonomy" id="145388"/>
    <lineage>
        <taxon>Eukaryota</taxon>
        <taxon>Viridiplantae</taxon>
        <taxon>Chlorophyta</taxon>
        <taxon>core chlorophytes</taxon>
        <taxon>Chlorophyceae</taxon>
        <taxon>CS clade</taxon>
        <taxon>Sphaeropleales</taxon>
        <taxon>Selenastraceae</taxon>
        <taxon>Monoraphidium</taxon>
    </lineage>
</organism>
<gene>
    <name evidence="3" type="ORF">MNEG_5336</name>
</gene>
<dbReference type="GeneID" id="25738213"/>
<dbReference type="Proteomes" id="UP000054498">
    <property type="component" value="Unassembled WGS sequence"/>
</dbReference>
<evidence type="ECO:0000256" key="2">
    <source>
        <dbReference type="SAM" id="SignalP"/>
    </source>
</evidence>